<protein>
    <recommendedName>
        <fullName evidence="4">PknH-like extracellular domain-containing protein</fullName>
    </recommendedName>
</protein>
<proteinExistence type="predicted"/>
<dbReference type="AlphaFoldDB" id="A0A1I7MHU5"/>
<dbReference type="Proteomes" id="UP000198881">
    <property type="component" value="Unassembled WGS sequence"/>
</dbReference>
<dbReference type="EMBL" id="FPCG01000002">
    <property type="protein sequence ID" value="SFV21488.1"/>
    <property type="molecule type" value="Genomic_DNA"/>
</dbReference>
<evidence type="ECO:0000256" key="1">
    <source>
        <dbReference type="SAM" id="MobiDB-lite"/>
    </source>
</evidence>
<feature type="region of interest" description="Disordered" evidence="1">
    <location>
        <begin position="56"/>
        <end position="106"/>
    </location>
</feature>
<evidence type="ECO:0000313" key="2">
    <source>
        <dbReference type="EMBL" id="SFV21488.1"/>
    </source>
</evidence>
<reference evidence="2 3" key="1">
    <citation type="submission" date="2016-10" db="EMBL/GenBank/DDBJ databases">
        <authorList>
            <person name="de Groot N.N."/>
        </authorList>
    </citation>
    <scope>NUCLEOTIDE SEQUENCE [LARGE SCALE GENOMIC DNA]</scope>
    <source>
        <strain evidence="2 3">CGMCC 1.7054</strain>
    </source>
</reference>
<evidence type="ECO:0000313" key="3">
    <source>
        <dbReference type="Proteomes" id="UP000198881"/>
    </source>
</evidence>
<organism evidence="2 3">
    <name type="scientific">Micrococcus terreus</name>
    <dbReference type="NCBI Taxonomy" id="574650"/>
    <lineage>
        <taxon>Bacteria</taxon>
        <taxon>Bacillati</taxon>
        <taxon>Actinomycetota</taxon>
        <taxon>Actinomycetes</taxon>
        <taxon>Micrococcales</taxon>
        <taxon>Micrococcaceae</taxon>
        <taxon>Micrococcus</taxon>
    </lineage>
</organism>
<dbReference type="STRING" id="574650.SAMN04487966_102381"/>
<gene>
    <name evidence="2" type="ORF">SAMN04487966_102381</name>
</gene>
<evidence type="ECO:0008006" key="4">
    <source>
        <dbReference type="Google" id="ProtNLM"/>
    </source>
</evidence>
<accession>A0A1I7MHU5</accession>
<name>A0A1I7MHU5_9MICC</name>
<feature type="compositionally biased region" description="Low complexity" evidence="1">
    <location>
        <begin position="61"/>
        <end position="106"/>
    </location>
</feature>
<sequence>MLVVVTGGAAPRHCPVPASIPATRKNGTMPRTFTRSLSAAASIGVLTLGLTACGGNGDGGESASPTPEQTSPAATSAAPSATESASPTESTSESAPASQSASASGAEEIEQAIQTVMGEDADILTSAQLRQANEQMQGLTENVTITPAECGTDQSGMSFPEDAEMIGGVVTDTTDPAAPSSQILSTVTFTDAAQGQELLDQARDFAQTCSTFTVEMGQGLKATSEVTLEEVTAEDADDALAHTSTIEVEMEEATLPPGATQSTTTTVYVLKDDTLYQYVHAGQADSAEVLTEGQTTIAELRAELGR</sequence>
<keyword evidence="3" id="KW-1185">Reference proteome</keyword>